<gene>
    <name evidence="1" type="ORF">S01H4_53179</name>
</gene>
<evidence type="ECO:0000313" key="1">
    <source>
        <dbReference type="EMBL" id="GAH17288.1"/>
    </source>
</evidence>
<reference evidence="1" key="1">
    <citation type="journal article" date="2014" name="Front. Microbiol.">
        <title>High frequency of phylogenetically diverse reductive dehalogenase-homologous genes in deep subseafloor sedimentary metagenomes.</title>
        <authorList>
            <person name="Kawai M."/>
            <person name="Futagami T."/>
            <person name="Toyoda A."/>
            <person name="Takaki Y."/>
            <person name="Nishi S."/>
            <person name="Hori S."/>
            <person name="Arai W."/>
            <person name="Tsubouchi T."/>
            <person name="Morono Y."/>
            <person name="Uchiyama I."/>
            <person name="Ito T."/>
            <person name="Fujiyama A."/>
            <person name="Inagaki F."/>
            <person name="Takami H."/>
        </authorList>
    </citation>
    <scope>NUCLEOTIDE SEQUENCE</scope>
    <source>
        <strain evidence="1">Expedition CK06-06</strain>
    </source>
</reference>
<sequence length="262" mass="26883">PAGPIAVTAGAAINESFDIDNTGTYDGTQLIYWNAYVSNNTTIDVNDTLVATGNTTAMTAAEAAKTITVNTGNWPASAGGPYYLLVEIAATDDVDPSVASNTGSSAQVTINPPDVDYTVPTVTWSTGTTAGQTVTGNFDIDNVGIDDGTALVYWSVYASLNNFWDVGDALVATGNTTAMTAAEAAKNVNFSGSWPATPGNYYLVARVSATDDATVDEGATAVTQTITAPAPADVDYTVPTVTWSTGTTAGQTVTGNFDIDNV</sequence>
<dbReference type="EMBL" id="BART01030455">
    <property type="protein sequence ID" value="GAH17288.1"/>
    <property type="molecule type" value="Genomic_DNA"/>
</dbReference>
<feature type="non-terminal residue" evidence="1">
    <location>
        <position position="262"/>
    </location>
</feature>
<evidence type="ECO:0008006" key="2">
    <source>
        <dbReference type="Google" id="ProtNLM"/>
    </source>
</evidence>
<proteinExistence type="predicted"/>
<accession>X1F925</accession>
<organism evidence="1">
    <name type="scientific">marine sediment metagenome</name>
    <dbReference type="NCBI Taxonomy" id="412755"/>
    <lineage>
        <taxon>unclassified sequences</taxon>
        <taxon>metagenomes</taxon>
        <taxon>ecological metagenomes</taxon>
    </lineage>
</organism>
<comment type="caution">
    <text evidence="1">The sequence shown here is derived from an EMBL/GenBank/DDBJ whole genome shotgun (WGS) entry which is preliminary data.</text>
</comment>
<protein>
    <recommendedName>
        <fullName evidence="2">CARDB domain-containing protein</fullName>
    </recommendedName>
</protein>
<dbReference type="AlphaFoldDB" id="X1F925"/>
<name>X1F925_9ZZZZ</name>
<feature type="non-terminal residue" evidence="1">
    <location>
        <position position="1"/>
    </location>
</feature>